<dbReference type="EC" id="2.3.2.27" evidence="5"/>
<comment type="pathway">
    <text evidence="3">Protein modification; protein ubiquitination.</text>
</comment>
<evidence type="ECO:0000256" key="5">
    <source>
        <dbReference type="ARBA" id="ARBA00012483"/>
    </source>
</evidence>
<comment type="subcellular location">
    <subcellularLocation>
        <location evidence="2">Lysosome membrane</location>
        <topology evidence="2">Single-pass membrane protein</topology>
    </subcellularLocation>
</comment>
<dbReference type="PANTHER" id="PTHR25464:SF1">
    <property type="entry name" value="E3 UBIQUITIN-PROTEIN LIGASE RNF152"/>
    <property type="match status" value="1"/>
</dbReference>
<dbReference type="KEGG" id="tsr:106554970"/>
<reference evidence="19" key="1">
    <citation type="submission" date="2025-08" db="UniProtKB">
        <authorList>
            <consortium name="RefSeq"/>
        </authorList>
    </citation>
    <scope>IDENTIFICATION</scope>
    <source>
        <tissue evidence="19">Skeletal muscle</tissue>
    </source>
</reference>
<evidence type="ECO:0000256" key="7">
    <source>
        <dbReference type="ARBA" id="ARBA00022692"/>
    </source>
</evidence>
<keyword evidence="10" id="KW-0833">Ubl conjugation pathway</keyword>
<evidence type="ECO:0000256" key="14">
    <source>
        <dbReference type="ARBA" id="ARBA00023228"/>
    </source>
</evidence>
<dbReference type="GO" id="GO:0016567">
    <property type="term" value="P:protein ubiquitination"/>
    <property type="evidence" value="ECO:0007669"/>
    <property type="project" value="UniProtKB-UniPathway"/>
</dbReference>
<dbReference type="GO" id="GO:0005765">
    <property type="term" value="C:lysosomal membrane"/>
    <property type="evidence" value="ECO:0007669"/>
    <property type="project" value="UniProtKB-SubCell"/>
</dbReference>
<proteinExistence type="inferred from homology"/>
<keyword evidence="8" id="KW-0479">Metal-binding</keyword>
<dbReference type="GO" id="GO:0010508">
    <property type="term" value="P:positive regulation of autophagy"/>
    <property type="evidence" value="ECO:0007669"/>
    <property type="project" value="TreeGrafter"/>
</dbReference>
<evidence type="ECO:0000256" key="10">
    <source>
        <dbReference type="ARBA" id="ARBA00022786"/>
    </source>
</evidence>
<evidence type="ECO:0000256" key="16">
    <source>
        <dbReference type="SAM" id="Phobius"/>
    </source>
</evidence>
<keyword evidence="11" id="KW-0862">Zinc</keyword>
<dbReference type="PROSITE" id="PS50089">
    <property type="entry name" value="ZF_RING_2"/>
    <property type="match status" value="1"/>
</dbReference>
<evidence type="ECO:0000256" key="3">
    <source>
        <dbReference type="ARBA" id="ARBA00004906"/>
    </source>
</evidence>
<keyword evidence="7 16" id="KW-0812">Transmembrane</keyword>
<gene>
    <name evidence="19" type="primary">LOC106554970</name>
</gene>
<dbReference type="SUPFAM" id="SSF57850">
    <property type="entry name" value="RING/U-box"/>
    <property type="match status" value="1"/>
</dbReference>
<protein>
    <recommendedName>
        <fullName evidence="5">RING-type E3 ubiquitin transferase</fullName>
        <ecNumber evidence="5">2.3.2.27</ecNumber>
    </recommendedName>
</protein>
<dbReference type="GO" id="GO:0008270">
    <property type="term" value="F:zinc ion binding"/>
    <property type="evidence" value="ECO:0007669"/>
    <property type="project" value="UniProtKB-KW"/>
</dbReference>
<evidence type="ECO:0000256" key="6">
    <source>
        <dbReference type="ARBA" id="ARBA00022679"/>
    </source>
</evidence>
<dbReference type="Pfam" id="PF19325">
    <property type="entry name" value="RNF152_C"/>
    <property type="match status" value="1"/>
</dbReference>
<evidence type="ECO:0000256" key="15">
    <source>
        <dbReference type="PROSITE-ProRule" id="PRU00175"/>
    </source>
</evidence>
<dbReference type="AlphaFoldDB" id="A0A6I9YY23"/>
<dbReference type="GeneID" id="106554970"/>
<evidence type="ECO:0000256" key="8">
    <source>
        <dbReference type="ARBA" id="ARBA00022723"/>
    </source>
</evidence>
<evidence type="ECO:0000256" key="13">
    <source>
        <dbReference type="ARBA" id="ARBA00023136"/>
    </source>
</evidence>
<evidence type="ECO:0000313" key="19">
    <source>
        <dbReference type="RefSeq" id="XP_013929202.1"/>
    </source>
</evidence>
<dbReference type="Pfam" id="PF14634">
    <property type="entry name" value="zf-RING_5"/>
    <property type="match status" value="1"/>
</dbReference>
<dbReference type="GO" id="GO:0034198">
    <property type="term" value="P:cellular response to amino acid starvation"/>
    <property type="evidence" value="ECO:0007669"/>
    <property type="project" value="TreeGrafter"/>
</dbReference>
<accession>A0A6I9YY23</accession>
<evidence type="ECO:0000256" key="11">
    <source>
        <dbReference type="ARBA" id="ARBA00022833"/>
    </source>
</evidence>
<keyword evidence="6" id="KW-0808">Transferase</keyword>
<dbReference type="SMART" id="SM00184">
    <property type="entry name" value="RING"/>
    <property type="match status" value="1"/>
</dbReference>
<comment type="catalytic activity">
    <reaction evidence="1">
        <text>S-ubiquitinyl-[E2 ubiquitin-conjugating enzyme]-L-cysteine + [acceptor protein]-L-lysine = [E2 ubiquitin-conjugating enzyme]-L-cysteine + N(6)-ubiquitinyl-[acceptor protein]-L-lysine.</text>
        <dbReference type="EC" id="2.3.2.27"/>
    </reaction>
</comment>
<evidence type="ECO:0000256" key="2">
    <source>
        <dbReference type="ARBA" id="ARBA00004363"/>
    </source>
</evidence>
<keyword evidence="18" id="KW-1185">Reference proteome</keyword>
<evidence type="ECO:0000256" key="1">
    <source>
        <dbReference type="ARBA" id="ARBA00000900"/>
    </source>
</evidence>
<sequence>MENLSRDILLECQICFNYYNPRRRPKLLGCNHTCCSVCLQKMRTSQRDLKCPWCRSITRLPPGYSVSQLPDDPEVTAVIAIPHISEHSPVFIKLPSNESYMLPLPTSNESSLLPGDIDCPHLPSSQQRSLTTVTTPAEQQPLQAGIPQVTGEEEQGQWGIVKSSTCSVVFAVILVACVIVYLQGIVLHNISCISKCFTVISCS</sequence>
<dbReference type="RefSeq" id="XP_013929202.1">
    <property type="nucleotide sequence ID" value="XM_014073727.1"/>
</dbReference>
<dbReference type="InterPro" id="IPR001841">
    <property type="entry name" value="Znf_RING"/>
</dbReference>
<dbReference type="Gene3D" id="3.30.40.10">
    <property type="entry name" value="Zinc/RING finger domain, C3HC4 (zinc finger)"/>
    <property type="match status" value="1"/>
</dbReference>
<evidence type="ECO:0000259" key="17">
    <source>
        <dbReference type="PROSITE" id="PS50089"/>
    </source>
</evidence>
<name>A0A6I9YY23_9SAUR</name>
<keyword evidence="14" id="KW-0458">Lysosome</keyword>
<evidence type="ECO:0000256" key="9">
    <source>
        <dbReference type="ARBA" id="ARBA00022771"/>
    </source>
</evidence>
<keyword evidence="13 16" id="KW-0472">Membrane</keyword>
<dbReference type="UniPathway" id="UPA00143"/>
<organism evidence="18 19">
    <name type="scientific">Thamnophis sirtalis</name>
    <dbReference type="NCBI Taxonomy" id="35019"/>
    <lineage>
        <taxon>Eukaryota</taxon>
        <taxon>Metazoa</taxon>
        <taxon>Chordata</taxon>
        <taxon>Craniata</taxon>
        <taxon>Vertebrata</taxon>
        <taxon>Euteleostomi</taxon>
        <taxon>Lepidosauria</taxon>
        <taxon>Squamata</taxon>
        <taxon>Bifurcata</taxon>
        <taxon>Unidentata</taxon>
        <taxon>Episquamata</taxon>
        <taxon>Toxicofera</taxon>
        <taxon>Serpentes</taxon>
        <taxon>Colubroidea</taxon>
        <taxon>Colubridae</taxon>
        <taxon>Natricinae</taxon>
        <taxon>Thamnophis</taxon>
    </lineage>
</organism>
<dbReference type="PANTHER" id="PTHR25464">
    <property type="entry name" value="TRIPARTITE MOTIF-CONTAINING PROTEIN 2-LIKE PROTEIN"/>
    <property type="match status" value="1"/>
</dbReference>
<keyword evidence="12 16" id="KW-1133">Transmembrane helix</keyword>
<evidence type="ECO:0000313" key="18">
    <source>
        <dbReference type="Proteomes" id="UP000504617"/>
    </source>
</evidence>
<feature type="domain" description="RING-type" evidence="17">
    <location>
        <begin position="12"/>
        <end position="55"/>
    </location>
</feature>
<dbReference type="InterPro" id="IPR013083">
    <property type="entry name" value="Znf_RING/FYVE/PHD"/>
</dbReference>
<evidence type="ECO:0000256" key="12">
    <source>
        <dbReference type="ARBA" id="ARBA00022989"/>
    </source>
</evidence>
<dbReference type="GO" id="GO:0061630">
    <property type="term" value="F:ubiquitin protein ligase activity"/>
    <property type="evidence" value="ECO:0007669"/>
    <property type="project" value="UniProtKB-EC"/>
</dbReference>
<dbReference type="InterPro" id="IPR045744">
    <property type="entry name" value="RNF152_C"/>
</dbReference>
<feature type="transmembrane region" description="Helical" evidence="16">
    <location>
        <begin position="168"/>
        <end position="187"/>
    </location>
</feature>
<dbReference type="OrthoDB" id="6106880at2759"/>
<comment type="similarity">
    <text evidence="4">Belongs to the RNF152 family.</text>
</comment>
<evidence type="ECO:0000256" key="4">
    <source>
        <dbReference type="ARBA" id="ARBA00007082"/>
    </source>
</evidence>
<dbReference type="Proteomes" id="UP000504617">
    <property type="component" value="Unplaced"/>
</dbReference>
<keyword evidence="9 15" id="KW-0863">Zinc-finger</keyword>
<dbReference type="FunFam" id="3.30.40.10:FF:000197">
    <property type="entry name" value="E3 ubiquitin-protein ligase RNF152"/>
    <property type="match status" value="1"/>
</dbReference>